<dbReference type="SUPFAM" id="SSF55347">
    <property type="entry name" value="Glyceraldehyde-3-phosphate dehydrogenase-like, C-terminal domain"/>
    <property type="match status" value="1"/>
</dbReference>
<dbReference type="InterPro" id="IPR010136">
    <property type="entry name" value="AGPR_type-2"/>
</dbReference>
<comment type="similarity">
    <text evidence="6">Belongs to the NAGSA dehydrogenase family. Type 2 subfamily.</text>
</comment>
<keyword evidence="4 6" id="KW-0521">NADP</keyword>
<evidence type="ECO:0000256" key="3">
    <source>
        <dbReference type="ARBA" id="ARBA00022605"/>
    </source>
</evidence>
<reference evidence="8 9" key="1">
    <citation type="submission" date="2020-01" db="EMBL/GenBank/DDBJ databases">
        <title>Anaeroalcalibacter tamaniensis gen. nov., sp. nov., moderately halophilic strictly anaerobic fermenter bacterium from mud volcano of Taman peninsula.</title>
        <authorList>
            <person name="Frolova A."/>
            <person name="Merkel A.Y."/>
            <person name="Slobodkin A.I."/>
        </authorList>
    </citation>
    <scope>NUCLEOTIDE SEQUENCE [LARGE SCALE GENOMIC DNA]</scope>
    <source>
        <strain evidence="8 9">F-3ap</strain>
    </source>
</reference>
<dbReference type="Pfam" id="PF22698">
    <property type="entry name" value="Semialdhyde_dhC_1"/>
    <property type="match status" value="1"/>
</dbReference>
<dbReference type="PANTHER" id="PTHR32338:SF10">
    <property type="entry name" value="N-ACETYL-GAMMA-GLUTAMYL-PHOSPHATE REDUCTASE, CHLOROPLASTIC-RELATED"/>
    <property type="match status" value="1"/>
</dbReference>
<keyword evidence="5 6" id="KW-0560">Oxidoreductase</keyword>
<evidence type="ECO:0000256" key="5">
    <source>
        <dbReference type="ARBA" id="ARBA00023002"/>
    </source>
</evidence>
<gene>
    <name evidence="6 8" type="primary">argC</name>
    <name evidence="8" type="ORF">GXN74_05505</name>
</gene>
<dbReference type="GO" id="GO:0005737">
    <property type="term" value="C:cytoplasm"/>
    <property type="evidence" value="ECO:0007669"/>
    <property type="project" value="UniProtKB-SubCell"/>
</dbReference>
<dbReference type="RefSeq" id="WP_162369922.1">
    <property type="nucleotide sequence ID" value="NZ_JAAEEH010000011.1"/>
</dbReference>
<dbReference type="Gene3D" id="3.30.360.10">
    <property type="entry name" value="Dihydrodipicolinate Reductase, domain 2"/>
    <property type="match status" value="1"/>
</dbReference>
<dbReference type="Proteomes" id="UP000461585">
    <property type="component" value="Unassembled WGS sequence"/>
</dbReference>
<evidence type="ECO:0000313" key="9">
    <source>
        <dbReference type="Proteomes" id="UP000461585"/>
    </source>
</evidence>
<feature type="domain" description="Semialdehyde dehydrogenase NAD-binding" evidence="7">
    <location>
        <begin position="4"/>
        <end position="105"/>
    </location>
</feature>
<comment type="function">
    <text evidence="6">Catalyzes the NADPH-dependent reduction of N-acetyl-5-glutamyl phosphate to yield N-acetyl-L-glutamate 5-semialdehyde.</text>
</comment>
<dbReference type="Pfam" id="PF01118">
    <property type="entry name" value="Semialdhyde_dh"/>
    <property type="match status" value="1"/>
</dbReference>
<dbReference type="GO" id="GO:0003942">
    <property type="term" value="F:N-acetyl-gamma-glutamyl-phosphate reductase activity"/>
    <property type="evidence" value="ECO:0007669"/>
    <property type="project" value="UniProtKB-UniRule"/>
</dbReference>
<dbReference type="AlphaFoldDB" id="A0A7X5HV32"/>
<accession>A0A7X5HV32</accession>
<dbReference type="SUPFAM" id="SSF51735">
    <property type="entry name" value="NAD(P)-binding Rossmann-fold domains"/>
    <property type="match status" value="1"/>
</dbReference>
<evidence type="ECO:0000313" key="8">
    <source>
        <dbReference type="EMBL" id="NDL67197.1"/>
    </source>
</evidence>
<dbReference type="EMBL" id="JAAEEH010000011">
    <property type="protein sequence ID" value="NDL67197.1"/>
    <property type="molecule type" value="Genomic_DNA"/>
</dbReference>
<comment type="caution">
    <text evidence="8">The sequence shown here is derived from an EMBL/GenBank/DDBJ whole genome shotgun (WGS) entry which is preliminary data.</text>
</comment>
<dbReference type="GO" id="GO:0006526">
    <property type="term" value="P:L-arginine biosynthetic process"/>
    <property type="evidence" value="ECO:0007669"/>
    <property type="project" value="UniProtKB-UniRule"/>
</dbReference>
<evidence type="ECO:0000256" key="2">
    <source>
        <dbReference type="ARBA" id="ARBA00022571"/>
    </source>
</evidence>
<evidence type="ECO:0000256" key="4">
    <source>
        <dbReference type="ARBA" id="ARBA00022857"/>
    </source>
</evidence>
<organism evidence="8 9">
    <name type="scientific">Anaerotalea alkaliphila</name>
    <dbReference type="NCBI Taxonomy" id="2662126"/>
    <lineage>
        <taxon>Bacteria</taxon>
        <taxon>Bacillati</taxon>
        <taxon>Bacillota</taxon>
        <taxon>Clostridia</taxon>
        <taxon>Eubacteriales</taxon>
        <taxon>Anaerotalea</taxon>
    </lineage>
</organism>
<dbReference type="UniPathway" id="UPA00068">
    <property type="reaction ID" value="UER00108"/>
</dbReference>
<keyword evidence="9" id="KW-1185">Reference proteome</keyword>
<comment type="pathway">
    <text evidence="6">Amino-acid biosynthesis; L-arginine biosynthesis; N(2)-acetyl-L-ornithine from L-glutamate: step 3/4.</text>
</comment>
<dbReference type="HAMAP" id="MF_01110">
    <property type="entry name" value="ArgC_type2"/>
    <property type="match status" value="1"/>
</dbReference>
<dbReference type="CDD" id="cd23935">
    <property type="entry name" value="AGPR_2_C"/>
    <property type="match status" value="1"/>
</dbReference>
<evidence type="ECO:0000256" key="6">
    <source>
        <dbReference type="HAMAP-Rule" id="MF_01110"/>
    </source>
</evidence>
<keyword evidence="3 6" id="KW-0028">Amino-acid biosynthesis</keyword>
<dbReference type="InterPro" id="IPR000534">
    <property type="entry name" value="Semialdehyde_DH_NAD-bd"/>
</dbReference>
<keyword evidence="1 6" id="KW-0963">Cytoplasm</keyword>
<dbReference type="InterPro" id="IPR058924">
    <property type="entry name" value="AGPR_dimerisation_dom"/>
</dbReference>
<comment type="subcellular location">
    <subcellularLocation>
        <location evidence="6">Cytoplasm</location>
    </subcellularLocation>
</comment>
<feature type="active site" evidence="6">
    <location>
        <position position="116"/>
    </location>
</feature>
<sequence>MRYKIYVDGQHGTTGLRVHEYLERHPHVEVLQIDFEQRRDQKVRAARMNEADLVVLCLPEAGSREAVGLVENPRTKIIDASTEFRTNDQWAYGLPELSPFQREKVRSSNRVSVPGCHASAAILALGPLVREGIVPEDYPVSIHSITGYSGGGKQMIHDYEQEAIKGFELPRPYALGLAHKHLPEMKKFIGLAKNPIFMPIVGNFYKGLAVTIPLRADLLAEAKSRRGLYDFLSATYGDEPFVEVVDPDDDSRFLLGTFLVDGCNDTNRAEIFILGNDETPMLVCRLDNLGKGASGAAIQNMNLMLDLPETTGLV</sequence>
<dbReference type="PANTHER" id="PTHR32338">
    <property type="entry name" value="N-ACETYL-GAMMA-GLUTAMYL-PHOSPHATE REDUCTASE, CHLOROPLASTIC-RELATED-RELATED"/>
    <property type="match status" value="1"/>
</dbReference>
<protein>
    <recommendedName>
        <fullName evidence="6">N-acetyl-gamma-glutamyl-phosphate reductase</fullName>
        <shortName evidence="6">AGPR</shortName>
        <ecNumber evidence="6">1.2.1.38</ecNumber>
    </recommendedName>
    <alternativeName>
        <fullName evidence="6">N-acetyl-glutamate semialdehyde dehydrogenase</fullName>
        <shortName evidence="6">NAGSA dehydrogenase</shortName>
    </alternativeName>
</protein>
<dbReference type="InterPro" id="IPR036291">
    <property type="entry name" value="NAD(P)-bd_dom_sf"/>
</dbReference>
<name>A0A7X5HV32_9FIRM</name>
<dbReference type="GO" id="GO:0051287">
    <property type="term" value="F:NAD binding"/>
    <property type="evidence" value="ECO:0007669"/>
    <property type="project" value="InterPro"/>
</dbReference>
<keyword evidence="2 6" id="KW-0055">Arginine biosynthesis</keyword>
<dbReference type="InterPro" id="IPR050085">
    <property type="entry name" value="AGPR"/>
</dbReference>
<dbReference type="Gene3D" id="3.40.50.720">
    <property type="entry name" value="NAD(P)-binding Rossmann-like Domain"/>
    <property type="match status" value="1"/>
</dbReference>
<dbReference type="SMART" id="SM00859">
    <property type="entry name" value="Semialdhyde_dh"/>
    <property type="match status" value="1"/>
</dbReference>
<dbReference type="EC" id="1.2.1.38" evidence="6"/>
<evidence type="ECO:0000259" key="7">
    <source>
        <dbReference type="SMART" id="SM00859"/>
    </source>
</evidence>
<proteinExistence type="inferred from homology"/>
<dbReference type="CDD" id="cd17896">
    <property type="entry name" value="AGPR_2_N"/>
    <property type="match status" value="1"/>
</dbReference>
<comment type="catalytic activity">
    <reaction evidence="6">
        <text>N-acetyl-L-glutamate 5-semialdehyde + phosphate + NADP(+) = N-acetyl-L-glutamyl 5-phosphate + NADPH + H(+)</text>
        <dbReference type="Rhea" id="RHEA:21588"/>
        <dbReference type="ChEBI" id="CHEBI:15378"/>
        <dbReference type="ChEBI" id="CHEBI:29123"/>
        <dbReference type="ChEBI" id="CHEBI:43474"/>
        <dbReference type="ChEBI" id="CHEBI:57783"/>
        <dbReference type="ChEBI" id="CHEBI:57936"/>
        <dbReference type="ChEBI" id="CHEBI:58349"/>
        <dbReference type="EC" id="1.2.1.38"/>
    </reaction>
</comment>
<evidence type="ECO:0000256" key="1">
    <source>
        <dbReference type="ARBA" id="ARBA00022490"/>
    </source>
</evidence>
<dbReference type="NCBIfam" id="TIGR01851">
    <property type="entry name" value="argC_other"/>
    <property type="match status" value="1"/>
</dbReference>